<organism evidence="2 3">
    <name type="scientific">Arthrobotrys flagrans</name>
    <name type="common">Nematode-trapping fungus</name>
    <name type="synonym">Trichothecium flagrans</name>
    <dbReference type="NCBI Taxonomy" id="97331"/>
    <lineage>
        <taxon>Eukaryota</taxon>
        <taxon>Fungi</taxon>
        <taxon>Dikarya</taxon>
        <taxon>Ascomycota</taxon>
        <taxon>Pezizomycotina</taxon>
        <taxon>Orbiliomycetes</taxon>
        <taxon>Orbiliales</taxon>
        <taxon>Orbiliaceae</taxon>
        <taxon>Arthrobotrys</taxon>
    </lineage>
</organism>
<gene>
    <name evidence="2" type="ORF">DFL_000400</name>
</gene>
<keyword evidence="1" id="KW-1133">Transmembrane helix</keyword>
<keyword evidence="1" id="KW-0812">Transmembrane</keyword>
<dbReference type="VEuPathDB" id="FungiDB:DFL_000400"/>
<proteinExistence type="predicted"/>
<dbReference type="GeneID" id="93582711"/>
<dbReference type="RefSeq" id="XP_067494933.1">
    <property type="nucleotide sequence ID" value="XM_067633023.1"/>
</dbReference>
<accession>A0A437ADN0</accession>
<protein>
    <submittedName>
        <fullName evidence="2">Uncharacterized protein</fullName>
    </submittedName>
</protein>
<keyword evidence="1" id="KW-0472">Membrane</keyword>
<evidence type="ECO:0000313" key="3">
    <source>
        <dbReference type="Proteomes" id="UP000283090"/>
    </source>
</evidence>
<comment type="caution">
    <text evidence="2">The sequence shown here is derived from an EMBL/GenBank/DDBJ whole genome shotgun (WGS) entry which is preliminary data.</text>
</comment>
<dbReference type="Proteomes" id="UP000283090">
    <property type="component" value="Unassembled WGS sequence"/>
</dbReference>
<dbReference type="OrthoDB" id="5274376at2759"/>
<evidence type="ECO:0000313" key="2">
    <source>
        <dbReference type="EMBL" id="RVD89389.1"/>
    </source>
</evidence>
<sequence length="354" mass="41364">MELHHTSSSYGPQRMFSHYSLRLGPKQNSKPKRISFHGILNEIKILSEDTLGQPISFWPLCQPRAPTPNPKFFRRIFWDCDCGMEMHSSVPLDNYFGYQFVENPEPQVDTKSNSELPAKFQIFFCGEGDDGRDVMKTIKSDNLRTDKDLFQQLRRNYVKIRGWKLWFSFTHVHDIRFVWFWRGRFVARRQEGGIFRRFFRNNESESRVSYGADLCNIEEEDVPPIDDDEYSIAYHHQGSWLVRPMSRQAIMDHFSNPSGGRADASDCLRYAMPKKLTPTTRSGFSALWGLYAEEAICPAKVVIWGLVAHLFCIGGYVPWWVVSVMYFGIVLDRFVARTRRNRRCGFGHEFAWLP</sequence>
<keyword evidence="3" id="KW-1185">Reference proteome</keyword>
<reference evidence="2 3" key="1">
    <citation type="submission" date="2019-01" db="EMBL/GenBank/DDBJ databases">
        <title>Intercellular communication is required for trap formation in the nematode-trapping fungus Duddingtonia flagrans.</title>
        <authorList>
            <person name="Youssar L."/>
            <person name="Wernet V."/>
            <person name="Hensel N."/>
            <person name="Hildebrandt H.-G."/>
            <person name="Fischer R."/>
        </authorList>
    </citation>
    <scope>NUCLEOTIDE SEQUENCE [LARGE SCALE GENOMIC DNA]</scope>
    <source>
        <strain evidence="2 3">CBS H-5679</strain>
    </source>
</reference>
<dbReference type="EMBL" id="SAEB01000001">
    <property type="protein sequence ID" value="RVD89389.1"/>
    <property type="molecule type" value="Genomic_DNA"/>
</dbReference>
<name>A0A437ADN0_ARTFL</name>
<evidence type="ECO:0000256" key="1">
    <source>
        <dbReference type="SAM" id="Phobius"/>
    </source>
</evidence>
<feature type="transmembrane region" description="Helical" evidence="1">
    <location>
        <begin position="301"/>
        <end position="331"/>
    </location>
</feature>
<dbReference type="AlphaFoldDB" id="A0A437ADN0"/>